<dbReference type="STRING" id="299467.A0A443SKV5"/>
<dbReference type="AlphaFoldDB" id="A0A443SKV5"/>
<accession>A0A443SKV5</accession>
<reference evidence="2 3" key="1">
    <citation type="journal article" date="2018" name="Gigascience">
        <title>Genomes of trombidid mites reveal novel predicted allergens and laterally-transferred genes associated with secondary metabolism.</title>
        <authorList>
            <person name="Dong X."/>
            <person name="Chaisiri K."/>
            <person name="Xia D."/>
            <person name="Armstrong S.D."/>
            <person name="Fang Y."/>
            <person name="Donnelly M.J."/>
            <person name="Kadowaki T."/>
            <person name="McGarry J.W."/>
            <person name="Darby A.C."/>
            <person name="Makepeace B.L."/>
        </authorList>
    </citation>
    <scope>NUCLEOTIDE SEQUENCE [LARGE SCALE GENOMIC DNA]</scope>
    <source>
        <strain evidence="2">UoL-UT</strain>
    </source>
</reference>
<comment type="caution">
    <text evidence="2">The sequence shown here is derived from an EMBL/GenBank/DDBJ whole genome shotgun (WGS) entry which is preliminary data.</text>
</comment>
<dbReference type="Pfam" id="PF16521">
    <property type="entry name" value="Myosin-VI_CBD"/>
    <property type="match status" value="1"/>
</dbReference>
<evidence type="ECO:0000259" key="1">
    <source>
        <dbReference type="Pfam" id="PF16521"/>
    </source>
</evidence>
<evidence type="ECO:0000313" key="3">
    <source>
        <dbReference type="Proteomes" id="UP000288716"/>
    </source>
</evidence>
<feature type="domain" description="Myosin VI cargo binding" evidence="1">
    <location>
        <begin position="4"/>
        <end position="89"/>
    </location>
</feature>
<keyword evidence="3" id="KW-1185">Reference proteome</keyword>
<organism evidence="2 3">
    <name type="scientific">Leptotrombidium deliense</name>
    <dbReference type="NCBI Taxonomy" id="299467"/>
    <lineage>
        <taxon>Eukaryota</taxon>
        <taxon>Metazoa</taxon>
        <taxon>Ecdysozoa</taxon>
        <taxon>Arthropoda</taxon>
        <taxon>Chelicerata</taxon>
        <taxon>Arachnida</taxon>
        <taxon>Acari</taxon>
        <taxon>Acariformes</taxon>
        <taxon>Trombidiformes</taxon>
        <taxon>Prostigmata</taxon>
        <taxon>Anystina</taxon>
        <taxon>Parasitengona</taxon>
        <taxon>Trombiculoidea</taxon>
        <taxon>Trombiculidae</taxon>
        <taxon>Leptotrombidium</taxon>
    </lineage>
</organism>
<dbReference type="EMBL" id="NCKV01001595">
    <property type="protein sequence ID" value="RWS28093.1"/>
    <property type="molecule type" value="Genomic_DNA"/>
</dbReference>
<sequence length="99" mass="11660">QSEQRYFRIPFVRASSATGEKGWWWAHFNGQWIARQMEIHPSKAAILLVAGKDDMQMCELSLDETRLTTKRGAEILEEEFEREWRKNGGELYSNVNRKN</sequence>
<proteinExistence type="predicted"/>
<feature type="non-terminal residue" evidence="2">
    <location>
        <position position="1"/>
    </location>
</feature>
<dbReference type="InterPro" id="IPR032412">
    <property type="entry name" value="Myosin-VI_CBD"/>
</dbReference>
<name>A0A443SKV5_9ACAR</name>
<evidence type="ECO:0000313" key="2">
    <source>
        <dbReference type="EMBL" id="RWS28093.1"/>
    </source>
</evidence>
<dbReference type="OrthoDB" id="6108017at2759"/>
<gene>
    <name evidence="2" type="ORF">B4U80_07613</name>
</gene>
<protein>
    <submittedName>
        <fullName evidence="2">Myosin heavy chain 95F-like protein</fullName>
    </submittedName>
</protein>
<dbReference type="VEuPathDB" id="VectorBase:LDEU003947"/>
<dbReference type="Proteomes" id="UP000288716">
    <property type="component" value="Unassembled WGS sequence"/>
</dbReference>